<dbReference type="Pfam" id="PF07786">
    <property type="entry name" value="HGSNAT_cat"/>
    <property type="match status" value="1"/>
</dbReference>
<feature type="transmembrane region" description="Helical" evidence="1">
    <location>
        <begin position="474"/>
        <end position="497"/>
    </location>
</feature>
<reference evidence="3" key="1">
    <citation type="submission" date="2022-03" db="EMBL/GenBank/DDBJ databases">
        <authorList>
            <person name="Sayadi A."/>
        </authorList>
    </citation>
    <scope>NUCLEOTIDE SEQUENCE</scope>
</reference>
<evidence type="ECO:0000313" key="4">
    <source>
        <dbReference type="Proteomes" id="UP001152888"/>
    </source>
</evidence>
<dbReference type="PANTHER" id="PTHR31061">
    <property type="entry name" value="LD22376P"/>
    <property type="match status" value="1"/>
</dbReference>
<dbReference type="OrthoDB" id="2149840at2759"/>
<evidence type="ECO:0000313" key="3">
    <source>
        <dbReference type="EMBL" id="CAH1967842.1"/>
    </source>
</evidence>
<organism evidence="3 4">
    <name type="scientific">Acanthoscelides obtectus</name>
    <name type="common">Bean weevil</name>
    <name type="synonym">Bruchus obtectus</name>
    <dbReference type="NCBI Taxonomy" id="200917"/>
    <lineage>
        <taxon>Eukaryota</taxon>
        <taxon>Metazoa</taxon>
        <taxon>Ecdysozoa</taxon>
        <taxon>Arthropoda</taxon>
        <taxon>Hexapoda</taxon>
        <taxon>Insecta</taxon>
        <taxon>Pterygota</taxon>
        <taxon>Neoptera</taxon>
        <taxon>Endopterygota</taxon>
        <taxon>Coleoptera</taxon>
        <taxon>Polyphaga</taxon>
        <taxon>Cucujiformia</taxon>
        <taxon>Chrysomeloidea</taxon>
        <taxon>Chrysomelidae</taxon>
        <taxon>Bruchinae</taxon>
        <taxon>Bruchini</taxon>
        <taxon>Acanthoscelides</taxon>
    </lineage>
</organism>
<keyword evidence="4" id="KW-1185">Reference proteome</keyword>
<feature type="transmembrane region" description="Helical" evidence="1">
    <location>
        <begin position="214"/>
        <end position="235"/>
    </location>
</feature>
<protein>
    <recommendedName>
        <fullName evidence="2">Heparan-alpha-glucosaminide N-acetyltransferase catalytic domain-containing protein</fullName>
    </recommendedName>
</protein>
<accession>A0A9P0K5P8</accession>
<dbReference type="AlphaFoldDB" id="A0A9P0K5P8"/>
<gene>
    <name evidence="3" type="ORF">ACAOBT_LOCUS7570</name>
</gene>
<feature type="transmembrane region" description="Helical" evidence="1">
    <location>
        <begin position="545"/>
        <end position="563"/>
    </location>
</feature>
<feature type="transmembrane region" description="Helical" evidence="1">
    <location>
        <begin position="509"/>
        <end position="525"/>
    </location>
</feature>
<comment type="caution">
    <text evidence="3">The sequence shown here is derived from an EMBL/GenBank/DDBJ whole genome shotgun (WGS) entry which is preliminary data.</text>
</comment>
<proteinExistence type="predicted"/>
<feature type="domain" description="Heparan-alpha-glucosaminide N-acetyltransferase catalytic" evidence="2">
    <location>
        <begin position="181"/>
        <end position="301"/>
    </location>
</feature>
<feature type="transmembrane region" description="Helical" evidence="1">
    <location>
        <begin position="326"/>
        <end position="349"/>
    </location>
</feature>
<feature type="transmembrane region" description="Helical" evidence="1">
    <location>
        <begin position="187"/>
        <end position="208"/>
    </location>
</feature>
<evidence type="ECO:0000256" key="1">
    <source>
        <dbReference type="SAM" id="Phobius"/>
    </source>
</evidence>
<dbReference type="Proteomes" id="UP001152888">
    <property type="component" value="Unassembled WGS sequence"/>
</dbReference>
<keyword evidence="1" id="KW-1133">Transmembrane helix</keyword>
<name>A0A9P0K5P8_ACAOB</name>
<evidence type="ECO:0000259" key="2">
    <source>
        <dbReference type="Pfam" id="PF07786"/>
    </source>
</evidence>
<dbReference type="EMBL" id="CAKOFQ010006748">
    <property type="protein sequence ID" value="CAH1967842.1"/>
    <property type="molecule type" value="Genomic_DNA"/>
</dbReference>
<sequence length="571" mass="65595">MLFENLDKCLKKNPNLSYDEACIDIRNTFSQNVSIYYQYDECHKCNYQLLTVLEPLANTSVLAKTISPIQMFYRLEDNDKCHFQKLLYEHYRYGWNITEQCSPLYVKQPADDAYLPILMAFVVLFCFGTLWYMVKCIYKNSGRLRQLLVWNTEMEMDLGSSSVSTPLVIERVPSHKKHPHRIKSIDIFRGLCIILMIFVNYGGGQYWFFKHSVWNGITIADLVFPWFLWVMGFSLSISLQNKLRRAVPRRHLVCQVLRRSLILVLLGLVLNSNKNMSTIADLRFPGVLQRIGICYLFVGLLEVVFTKRTEIEVIYFANISPVYDIISAWPQWFIVSILVFIHTCVTFLADVPRCGRGYLGPGGLDEGGKYQNCTGGVAGYIDREVFGDHMYRHPACERVYENAVYFDPEGILGTLTSILTVYFGVQAGRTLNTYQSIRAKIIRWAIWGVTTGLVGGALSGFSRDDGPVPLNKQLWSLSFALVTSGMAFIIQGGLFLIVDILRKWGGRPFFYPGMNAIILYVGHELMRDTFPFGWKPTSRTHGTFLFMNLWGTFLWVAISIFLYKRNIFMTI</sequence>
<dbReference type="PANTHER" id="PTHR31061:SF24">
    <property type="entry name" value="LD22376P"/>
    <property type="match status" value="1"/>
</dbReference>
<keyword evidence="1" id="KW-0472">Membrane</keyword>
<dbReference type="InterPro" id="IPR012429">
    <property type="entry name" value="HGSNAT_cat"/>
</dbReference>
<feature type="transmembrane region" description="Helical" evidence="1">
    <location>
        <begin position="287"/>
        <end position="305"/>
    </location>
</feature>
<feature type="transmembrane region" description="Helical" evidence="1">
    <location>
        <begin position="441"/>
        <end position="462"/>
    </location>
</feature>
<feature type="transmembrane region" description="Helical" evidence="1">
    <location>
        <begin position="113"/>
        <end position="134"/>
    </location>
</feature>
<keyword evidence="1" id="KW-0812">Transmembrane</keyword>